<keyword evidence="1 5" id="KW-0560">Oxidoreductase</keyword>
<dbReference type="InterPro" id="IPR013131">
    <property type="entry name" value="Mannitol_DH_N"/>
</dbReference>
<dbReference type="InterPro" id="IPR036291">
    <property type="entry name" value="NAD(P)-bd_dom_sf"/>
</dbReference>
<evidence type="ECO:0000259" key="4">
    <source>
        <dbReference type="Pfam" id="PF08125"/>
    </source>
</evidence>
<dbReference type="EC" id="1.1.1.58" evidence="5"/>
<dbReference type="Proteomes" id="UP000494252">
    <property type="component" value="Unassembled WGS sequence"/>
</dbReference>
<sequence length="395" mass="43594">MLSMPGLDAGSRTASEPLIQPILQFGTSRFLQAHVDLFVSQALESGDALGGIAVVQTTDSADSAARTAAFASGNAYPVQIRGLLRGTVLDQTLSCRAIRQSAHARTDWTRIREAVSGPVQVIVSNTADSGYQLDERDDAGAATAQARAPYSFPAKLLVLLYGRWQSQPNAPLSLFPCELVERNGDALRAIIVRLASQWRLPGDFIHYLAEHCVWANSLVDRIVSESIKPVGAVAEPYALWAIERQPRLQLPCVHASIALTDDLRHFEQLKLFFLNLGHTFLAERWLRDGRPPDETVYHAMNDPVLRAALEAVWMDEVLPVFQALGKRNDALAYLDEVRERFLNPFLHHRIADIAQNHPQKKQRRIVPLLELAASLAKGTGAGIEQPRLREAATSP</sequence>
<dbReference type="GO" id="GO:0009026">
    <property type="term" value="F:tagaturonate reductase activity"/>
    <property type="evidence" value="ECO:0007669"/>
    <property type="project" value="UniProtKB-EC"/>
</dbReference>
<evidence type="ECO:0000259" key="3">
    <source>
        <dbReference type="Pfam" id="PF01232"/>
    </source>
</evidence>
<dbReference type="EMBL" id="CADIKI010000011">
    <property type="protein sequence ID" value="CAB3796060.1"/>
    <property type="molecule type" value="Genomic_DNA"/>
</dbReference>
<evidence type="ECO:0000313" key="5">
    <source>
        <dbReference type="EMBL" id="CAB3796060.1"/>
    </source>
</evidence>
<feature type="domain" description="Mannitol dehydrogenase C-terminal" evidence="4">
    <location>
        <begin position="262"/>
        <end position="370"/>
    </location>
</feature>
<dbReference type="SUPFAM" id="SSF51735">
    <property type="entry name" value="NAD(P)-binding Rossmann-fold domains"/>
    <property type="match status" value="1"/>
</dbReference>
<feature type="domain" description="Mannitol dehydrogenase N-terminal" evidence="3">
    <location>
        <begin position="161"/>
        <end position="245"/>
    </location>
</feature>
<dbReference type="PANTHER" id="PTHR30524">
    <property type="entry name" value="MANNITOL-1-PHOSPHATE 5-DEHYDROGENASE"/>
    <property type="match status" value="1"/>
</dbReference>
<dbReference type="Gene3D" id="1.10.1040.10">
    <property type="entry name" value="N-(1-d-carboxylethyl)-l-norvaline Dehydrogenase, domain 2"/>
    <property type="match status" value="1"/>
</dbReference>
<dbReference type="Pfam" id="PF01232">
    <property type="entry name" value="Mannitol_dh"/>
    <property type="match status" value="1"/>
</dbReference>
<keyword evidence="2" id="KW-0520">NAD</keyword>
<evidence type="ECO:0000313" key="6">
    <source>
        <dbReference type="Proteomes" id="UP000494252"/>
    </source>
</evidence>
<dbReference type="Pfam" id="PF08125">
    <property type="entry name" value="Mannitol_dh_C"/>
    <property type="match status" value="1"/>
</dbReference>
<proteinExistence type="predicted"/>
<evidence type="ECO:0000256" key="1">
    <source>
        <dbReference type="ARBA" id="ARBA00023002"/>
    </source>
</evidence>
<reference evidence="5 6" key="1">
    <citation type="submission" date="2020-04" db="EMBL/GenBank/DDBJ databases">
        <authorList>
            <person name="De Canck E."/>
        </authorList>
    </citation>
    <scope>NUCLEOTIDE SEQUENCE [LARGE SCALE GENOMIC DNA]</scope>
    <source>
        <strain evidence="5 6">LMG 27177</strain>
    </source>
</reference>
<dbReference type="InterPro" id="IPR013328">
    <property type="entry name" value="6PGD_dom2"/>
</dbReference>
<accession>A0A6J5GBN5</accession>
<dbReference type="AlphaFoldDB" id="A0A6J5GBN5"/>
<dbReference type="SUPFAM" id="SSF48179">
    <property type="entry name" value="6-phosphogluconate dehydrogenase C-terminal domain-like"/>
    <property type="match status" value="1"/>
</dbReference>
<name>A0A6J5GBN5_9BURK</name>
<protein>
    <submittedName>
        <fullName evidence="5">Altronate oxidoreductase</fullName>
        <ecNumber evidence="5">1.1.1.58</ecNumber>
    </submittedName>
</protein>
<dbReference type="Gene3D" id="3.40.50.720">
    <property type="entry name" value="NAD(P)-binding Rossmann-like Domain"/>
    <property type="match status" value="1"/>
</dbReference>
<organism evidence="5 6">
    <name type="scientific">Paraburkholderia fynbosensis</name>
    <dbReference type="NCBI Taxonomy" id="1200993"/>
    <lineage>
        <taxon>Bacteria</taxon>
        <taxon>Pseudomonadati</taxon>
        <taxon>Pseudomonadota</taxon>
        <taxon>Betaproteobacteria</taxon>
        <taxon>Burkholderiales</taxon>
        <taxon>Burkholderiaceae</taxon>
        <taxon>Paraburkholderia</taxon>
    </lineage>
</organism>
<dbReference type="PANTHER" id="PTHR30524:SF0">
    <property type="entry name" value="ALTRONATE OXIDOREDUCTASE-RELATED"/>
    <property type="match status" value="1"/>
</dbReference>
<dbReference type="InterPro" id="IPR013118">
    <property type="entry name" value="Mannitol_DH_C"/>
</dbReference>
<gene>
    <name evidence="5" type="primary">uxaB_1</name>
    <name evidence="5" type="ORF">LMG27177_04023</name>
</gene>
<keyword evidence="6" id="KW-1185">Reference proteome</keyword>
<evidence type="ECO:0000256" key="2">
    <source>
        <dbReference type="ARBA" id="ARBA00023027"/>
    </source>
</evidence>
<dbReference type="InterPro" id="IPR008927">
    <property type="entry name" value="6-PGluconate_DH-like_C_sf"/>
</dbReference>